<evidence type="ECO:0000313" key="14">
    <source>
        <dbReference type="Proteomes" id="UP000695022"/>
    </source>
</evidence>
<feature type="domain" description="Nuclear receptor" evidence="12">
    <location>
        <begin position="122"/>
        <end position="197"/>
    </location>
</feature>
<dbReference type="PANTHER" id="PTHR24086:SF15">
    <property type="entry name" value="NUCLEAR HORMONE RECEPTOR FTZ-F1"/>
    <property type="match status" value="1"/>
</dbReference>
<evidence type="ECO:0000256" key="2">
    <source>
        <dbReference type="ARBA" id="ARBA00022723"/>
    </source>
</evidence>
<keyword evidence="6 10" id="KW-0238">DNA-binding</keyword>
<comment type="similarity">
    <text evidence="10">Belongs to the nuclear hormone receptor family.</text>
</comment>
<feature type="compositionally biased region" description="Basic and acidic residues" evidence="11">
    <location>
        <begin position="275"/>
        <end position="286"/>
    </location>
</feature>
<dbReference type="SUPFAM" id="SSF48508">
    <property type="entry name" value="Nuclear receptor ligand-binding domain"/>
    <property type="match status" value="1"/>
</dbReference>
<dbReference type="Pfam" id="PF00105">
    <property type="entry name" value="zf-C4"/>
    <property type="match status" value="1"/>
</dbReference>
<protein>
    <submittedName>
        <fullName evidence="15">Nuclear hormone receptor FTZ-F1-like isoform X1</fullName>
    </submittedName>
</protein>
<feature type="domain" description="NR LBD" evidence="13">
    <location>
        <begin position="311"/>
        <end position="558"/>
    </location>
</feature>
<dbReference type="SUPFAM" id="SSF57716">
    <property type="entry name" value="Glucocorticoid receptor-like (DNA-binding domain)"/>
    <property type="match status" value="1"/>
</dbReference>
<keyword evidence="3 10" id="KW-0863">Zinc-finger</keyword>
<gene>
    <name evidence="15" type="primary">LOC106812477</name>
</gene>
<dbReference type="Pfam" id="PF00104">
    <property type="entry name" value="Hormone_recep"/>
    <property type="match status" value="1"/>
</dbReference>
<dbReference type="SMART" id="SM00399">
    <property type="entry name" value="ZnF_C4"/>
    <property type="match status" value="1"/>
</dbReference>
<dbReference type="PROSITE" id="PS00031">
    <property type="entry name" value="NUCLEAR_REC_DBD_1"/>
    <property type="match status" value="1"/>
</dbReference>
<dbReference type="Gene3D" id="1.10.565.10">
    <property type="entry name" value="Retinoid X Receptor"/>
    <property type="match status" value="1"/>
</dbReference>
<name>A0ABM1EI63_PRICU</name>
<dbReference type="CDD" id="cd06944">
    <property type="entry name" value="NR_LBD_Ftz-F1_like"/>
    <property type="match status" value="1"/>
</dbReference>
<organism evidence="14 15">
    <name type="scientific">Priapulus caudatus</name>
    <name type="common">Priapulid worm</name>
    <dbReference type="NCBI Taxonomy" id="37621"/>
    <lineage>
        <taxon>Eukaryota</taxon>
        <taxon>Metazoa</taxon>
        <taxon>Ecdysozoa</taxon>
        <taxon>Scalidophora</taxon>
        <taxon>Priapulida</taxon>
        <taxon>Priapulimorpha</taxon>
        <taxon>Priapulimorphida</taxon>
        <taxon>Priapulidae</taxon>
        <taxon>Priapulus</taxon>
    </lineage>
</organism>
<keyword evidence="9 10" id="KW-0539">Nucleus</keyword>
<evidence type="ECO:0000256" key="10">
    <source>
        <dbReference type="RuleBase" id="RU004334"/>
    </source>
</evidence>
<evidence type="ECO:0000256" key="6">
    <source>
        <dbReference type="ARBA" id="ARBA00023125"/>
    </source>
</evidence>
<dbReference type="PROSITE" id="PS51843">
    <property type="entry name" value="NR_LBD"/>
    <property type="match status" value="1"/>
</dbReference>
<dbReference type="InterPro" id="IPR035500">
    <property type="entry name" value="NHR-like_dom_sf"/>
</dbReference>
<keyword evidence="2 10" id="KW-0479">Metal-binding</keyword>
<evidence type="ECO:0000256" key="3">
    <source>
        <dbReference type="ARBA" id="ARBA00022771"/>
    </source>
</evidence>
<evidence type="ECO:0000256" key="9">
    <source>
        <dbReference type="ARBA" id="ARBA00023242"/>
    </source>
</evidence>
<dbReference type="InterPro" id="IPR001723">
    <property type="entry name" value="Nuclear_hrmn_rcpt"/>
</dbReference>
<dbReference type="InterPro" id="IPR001628">
    <property type="entry name" value="Znf_hrmn_rcpt"/>
</dbReference>
<evidence type="ECO:0000259" key="13">
    <source>
        <dbReference type="PROSITE" id="PS51843"/>
    </source>
</evidence>
<feature type="region of interest" description="Disordered" evidence="11">
    <location>
        <begin position="1"/>
        <end position="115"/>
    </location>
</feature>
<proteinExistence type="inferred from homology"/>
<evidence type="ECO:0000256" key="4">
    <source>
        <dbReference type="ARBA" id="ARBA00022833"/>
    </source>
</evidence>
<dbReference type="PRINTS" id="PR00047">
    <property type="entry name" value="STROIDFINGER"/>
</dbReference>
<dbReference type="PANTHER" id="PTHR24086">
    <property type="entry name" value="NUCLEAR RECEPTOR SUBFAMILY 5 GROUP A"/>
    <property type="match status" value="1"/>
</dbReference>
<dbReference type="GeneID" id="106812477"/>
<keyword evidence="4 10" id="KW-0862">Zinc</keyword>
<sequence length="561" mass="62985">MDGTAVEMMETSPGDESTRGSPLSPLLAGGVSTSLTRSGDNPMLFQDHTDQCGSDPDGESVSDHQPQQQQPQQAQQQQQLALQQHFPGQYHNHQYPLSGFSPGMASAASDFTDAPDTKEDVEEACPVCGDRVSGYHYGLLTCESCKGFFKRTVQNKKVYTCVAEKKCLIDKTQRKRCPYCRFQKCLEVGMKLEAVRPDRMRGGRNKFGPMYKRERALKLQARRMAVAAQMGATCQLNGVVKSLAAFPSFQQDSKSDIQIPQLSSSTNSPDSSALDDAHNNNIKEEGAGGGGGGGGASAGSGAARESKLWQYYPTVTKVLNNAPQKVPQVIRELSASTIDDKTWQESLFSLINSQTYNQCEVDLFELMCKVLDHSLFSLVEWARRSYFFKDLKVEDQMKLLQLSWSELLILDMVYHQLHNSLPNETLLPNGQKFSLLNLTLFGFSNMAERHHELLQRLRQIKFDRNEYLCIKFIILLNPDVKGLTNSKLVEEAQEKVNNALMEYCSSFYPEVEDKFGQILLRLPELRLISIRGEEFLHFKHLSGGLPTQTLLMEMLHAKRRL</sequence>
<evidence type="ECO:0000256" key="1">
    <source>
        <dbReference type="ARBA" id="ARBA00004123"/>
    </source>
</evidence>
<evidence type="ECO:0000256" key="5">
    <source>
        <dbReference type="ARBA" id="ARBA00023015"/>
    </source>
</evidence>
<keyword evidence="14" id="KW-1185">Reference proteome</keyword>
<reference evidence="15" key="1">
    <citation type="submission" date="2025-08" db="UniProtKB">
        <authorList>
            <consortium name="RefSeq"/>
        </authorList>
    </citation>
    <scope>IDENTIFICATION</scope>
</reference>
<feature type="compositionally biased region" description="Low complexity" evidence="11">
    <location>
        <begin position="65"/>
        <end position="84"/>
    </location>
</feature>
<dbReference type="InterPro" id="IPR016355">
    <property type="entry name" value="NR5-like"/>
</dbReference>
<dbReference type="RefSeq" id="XP_014671884.1">
    <property type="nucleotide sequence ID" value="XM_014816398.1"/>
</dbReference>
<evidence type="ECO:0000259" key="12">
    <source>
        <dbReference type="PROSITE" id="PS51030"/>
    </source>
</evidence>
<dbReference type="Gene3D" id="3.30.50.10">
    <property type="entry name" value="Erythroid Transcription Factor GATA-1, subunit A"/>
    <property type="match status" value="1"/>
</dbReference>
<evidence type="ECO:0000313" key="15">
    <source>
        <dbReference type="RefSeq" id="XP_014671884.1"/>
    </source>
</evidence>
<accession>A0ABM1EI63</accession>
<evidence type="ECO:0000256" key="7">
    <source>
        <dbReference type="ARBA" id="ARBA00023163"/>
    </source>
</evidence>
<dbReference type="InterPro" id="IPR000536">
    <property type="entry name" value="Nucl_hrmn_rcpt_lig-bd"/>
</dbReference>
<dbReference type="Proteomes" id="UP000695022">
    <property type="component" value="Unplaced"/>
</dbReference>
<dbReference type="PRINTS" id="PR00398">
    <property type="entry name" value="STRDHORMONER"/>
</dbReference>
<keyword evidence="5 10" id="KW-0805">Transcription regulation</keyword>
<dbReference type="SMART" id="SM00430">
    <property type="entry name" value="HOLI"/>
    <property type="match status" value="1"/>
</dbReference>
<comment type="subcellular location">
    <subcellularLocation>
        <location evidence="1 10">Nucleus</location>
    </subcellularLocation>
</comment>
<dbReference type="PIRSF" id="PIRSF002530">
    <property type="entry name" value="Nuc_orph_FTZ-F1"/>
    <property type="match status" value="1"/>
</dbReference>
<evidence type="ECO:0000256" key="8">
    <source>
        <dbReference type="ARBA" id="ARBA00023170"/>
    </source>
</evidence>
<dbReference type="CDD" id="cd07167">
    <property type="entry name" value="NR_DBD_Lrh-1_like"/>
    <property type="match status" value="1"/>
</dbReference>
<feature type="compositionally biased region" description="Polar residues" evidence="11">
    <location>
        <begin position="256"/>
        <end position="271"/>
    </location>
</feature>
<feature type="compositionally biased region" description="Gly residues" evidence="11">
    <location>
        <begin position="287"/>
        <end position="298"/>
    </location>
</feature>
<evidence type="ECO:0000256" key="11">
    <source>
        <dbReference type="SAM" id="MobiDB-lite"/>
    </source>
</evidence>
<keyword evidence="8 10" id="KW-0675">Receptor</keyword>
<feature type="region of interest" description="Disordered" evidence="11">
    <location>
        <begin position="256"/>
        <end position="301"/>
    </location>
</feature>
<dbReference type="InterPro" id="IPR013088">
    <property type="entry name" value="Znf_NHR/GATA"/>
</dbReference>
<keyword evidence="7 10" id="KW-0804">Transcription</keyword>
<dbReference type="PROSITE" id="PS51030">
    <property type="entry name" value="NUCLEAR_REC_DBD_2"/>
    <property type="match status" value="1"/>
</dbReference>